<dbReference type="InterPro" id="IPR036388">
    <property type="entry name" value="WH-like_DNA-bd_sf"/>
</dbReference>
<dbReference type="RefSeq" id="XP_046117747.1">
    <property type="nucleotide sequence ID" value="XM_046265075.1"/>
</dbReference>
<protein>
    <submittedName>
        <fullName evidence="5">O-methyltransferase-domain-containing protein</fullName>
    </submittedName>
</protein>
<organism evidence="5 6">
    <name type="scientific">Emericellopsis atlantica</name>
    <dbReference type="NCBI Taxonomy" id="2614577"/>
    <lineage>
        <taxon>Eukaryota</taxon>
        <taxon>Fungi</taxon>
        <taxon>Dikarya</taxon>
        <taxon>Ascomycota</taxon>
        <taxon>Pezizomycotina</taxon>
        <taxon>Sordariomycetes</taxon>
        <taxon>Hypocreomycetidae</taxon>
        <taxon>Hypocreales</taxon>
        <taxon>Bionectriaceae</taxon>
        <taxon>Emericellopsis</taxon>
    </lineage>
</organism>
<dbReference type="Proteomes" id="UP000887229">
    <property type="component" value="Unassembled WGS sequence"/>
</dbReference>
<keyword evidence="6" id="KW-1185">Reference proteome</keyword>
<name>A0A9P7ZKJ7_9HYPO</name>
<dbReference type="InterPro" id="IPR029063">
    <property type="entry name" value="SAM-dependent_MTases_sf"/>
</dbReference>
<dbReference type="Gene3D" id="1.10.10.10">
    <property type="entry name" value="Winged helix-like DNA-binding domain superfamily/Winged helix DNA-binding domain"/>
    <property type="match status" value="1"/>
</dbReference>
<evidence type="ECO:0000259" key="4">
    <source>
        <dbReference type="Pfam" id="PF00891"/>
    </source>
</evidence>
<comment type="caution">
    <text evidence="5">The sequence shown here is derived from an EMBL/GenBank/DDBJ whole genome shotgun (WGS) entry which is preliminary data.</text>
</comment>
<keyword evidence="2" id="KW-0808">Transferase</keyword>
<evidence type="ECO:0000256" key="3">
    <source>
        <dbReference type="ARBA" id="ARBA00022691"/>
    </source>
</evidence>
<gene>
    <name evidence="5" type="ORF">F5Z01DRAFT_674705</name>
</gene>
<dbReference type="EMBL" id="MU251256">
    <property type="protein sequence ID" value="KAG9253823.1"/>
    <property type="molecule type" value="Genomic_DNA"/>
</dbReference>
<keyword evidence="1" id="KW-0489">Methyltransferase</keyword>
<dbReference type="PANTHER" id="PTHR43712">
    <property type="entry name" value="PUTATIVE (AFU_ORTHOLOGUE AFUA_4G14580)-RELATED"/>
    <property type="match status" value="1"/>
</dbReference>
<dbReference type="PROSITE" id="PS51683">
    <property type="entry name" value="SAM_OMT_II"/>
    <property type="match status" value="1"/>
</dbReference>
<dbReference type="GO" id="GO:0008171">
    <property type="term" value="F:O-methyltransferase activity"/>
    <property type="evidence" value="ECO:0007669"/>
    <property type="project" value="InterPro"/>
</dbReference>
<evidence type="ECO:0000256" key="2">
    <source>
        <dbReference type="ARBA" id="ARBA00022679"/>
    </source>
</evidence>
<dbReference type="SUPFAM" id="SSF53335">
    <property type="entry name" value="S-adenosyl-L-methionine-dependent methyltransferases"/>
    <property type="match status" value="1"/>
</dbReference>
<dbReference type="PANTHER" id="PTHR43712:SF8">
    <property type="entry name" value="O-METHYLTRANSFERASE AF390-400"/>
    <property type="match status" value="1"/>
</dbReference>
<dbReference type="GO" id="GO:0032259">
    <property type="term" value="P:methylation"/>
    <property type="evidence" value="ECO:0007669"/>
    <property type="project" value="UniProtKB-KW"/>
</dbReference>
<proteinExistence type="predicted"/>
<evidence type="ECO:0000256" key="1">
    <source>
        <dbReference type="ARBA" id="ARBA00022603"/>
    </source>
</evidence>
<dbReference type="OrthoDB" id="2410195at2759"/>
<reference evidence="5" key="1">
    <citation type="journal article" date="2021" name="IMA Fungus">
        <title>Genomic characterization of three marine fungi, including Emericellopsis atlantica sp. nov. with signatures of a generalist lifestyle and marine biomass degradation.</title>
        <authorList>
            <person name="Hagestad O.C."/>
            <person name="Hou L."/>
            <person name="Andersen J.H."/>
            <person name="Hansen E.H."/>
            <person name="Altermark B."/>
            <person name="Li C."/>
            <person name="Kuhnert E."/>
            <person name="Cox R.J."/>
            <person name="Crous P.W."/>
            <person name="Spatafora J.W."/>
            <person name="Lail K."/>
            <person name="Amirebrahimi M."/>
            <person name="Lipzen A."/>
            <person name="Pangilinan J."/>
            <person name="Andreopoulos W."/>
            <person name="Hayes R.D."/>
            <person name="Ng V."/>
            <person name="Grigoriev I.V."/>
            <person name="Jackson S.A."/>
            <person name="Sutton T.D.S."/>
            <person name="Dobson A.D.W."/>
            <person name="Rama T."/>
        </authorList>
    </citation>
    <scope>NUCLEOTIDE SEQUENCE</scope>
    <source>
        <strain evidence="5">TS7</strain>
    </source>
</reference>
<sequence>MASDLVKKLDSVERADFESDSDRFAVKEAARRLLSRLETPFEQGWAIDFENPGLIAGLQMVQDLGIWTQWTEADKQRPGSRRTLDELLGWATAACEPDLLRRLLRHIAALHLLEEVDVDTWKPTPFSLHMGAKETYVGDIVKAGLDHAIPCGNNLARFLRKNQYKEPLDIPSFDNYRDVFGDDFFTYVQAHPEAGGSFQGVMTALTHYKMIWTDVYDTKPLVAGADLSKPLFVDVGGAQGLDTQSLLDRHPDLPANVGLIVQDLPEVITTHSKESLDSRIRKMAHDFFQPQPVVGARAYFFHSVPHDWPDADVARMLAQIKSVMTPGYSKLLIYEVVLPARGATHLMTTLDLALMSCTSGLERTEGAWRGLLDAEGFKIVSISRHPRAVESVIEVEVA</sequence>
<dbReference type="Gene3D" id="3.40.50.150">
    <property type="entry name" value="Vaccinia Virus protein VP39"/>
    <property type="match status" value="1"/>
</dbReference>
<accession>A0A9P7ZKJ7</accession>
<feature type="domain" description="O-methyltransferase C-terminal" evidence="4">
    <location>
        <begin position="175"/>
        <end position="378"/>
    </location>
</feature>
<dbReference type="InterPro" id="IPR016461">
    <property type="entry name" value="COMT-like"/>
</dbReference>
<dbReference type="AlphaFoldDB" id="A0A9P7ZKJ7"/>
<dbReference type="GeneID" id="70295978"/>
<dbReference type="InterPro" id="IPR001077">
    <property type="entry name" value="COMT_C"/>
</dbReference>
<evidence type="ECO:0000313" key="5">
    <source>
        <dbReference type="EMBL" id="KAG9253823.1"/>
    </source>
</evidence>
<dbReference type="Pfam" id="PF00891">
    <property type="entry name" value="Methyltransf_2"/>
    <property type="match status" value="1"/>
</dbReference>
<evidence type="ECO:0000313" key="6">
    <source>
        <dbReference type="Proteomes" id="UP000887229"/>
    </source>
</evidence>
<keyword evidence="3" id="KW-0949">S-adenosyl-L-methionine</keyword>